<dbReference type="EC" id="3.5.1.18" evidence="5"/>
<evidence type="ECO:0000313" key="17">
    <source>
        <dbReference type="Proteomes" id="UP000290475"/>
    </source>
</evidence>
<dbReference type="SUPFAM" id="SSF55031">
    <property type="entry name" value="Bacterial exopeptidase dimerisation domain"/>
    <property type="match status" value="1"/>
</dbReference>
<reference evidence="16 17" key="1">
    <citation type="submission" date="2017-01" db="EMBL/GenBank/DDBJ databases">
        <title>Lactobacillus chiayiensis sp. nov., a lactic acid bacterium isolated from compost.</title>
        <authorList>
            <person name="Huang C.-H."/>
        </authorList>
    </citation>
    <scope>NUCLEOTIDE SEQUENCE [LARGE SCALE GENOMIC DNA]</scope>
    <source>
        <strain evidence="17">chh01</strain>
    </source>
</reference>
<keyword evidence="9" id="KW-0378">Hydrolase</keyword>
<dbReference type="GO" id="GO:0046872">
    <property type="term" value="F:metal ion binding"/>
    <property type="evidence" value="ECO:0007669"/>
    <property type="project" value="UniProtKB-KW"/>
</dbReference>
<comment type="caution">
    <text evidence="16">The sequence shown here is derived from an EMBL/GenBank/DDBJ whole genome shotgun (WGS) entry which is preliminary data.</text>
</comment>
<dbReference type="Proteomes" id="UP000290475">
    <property type="component" value="Unassembled WGS sequence"/>
</dbReference>
<evidence type="ECO:0000256" key="7">
    <source>
        <dbReference type="ARBA" id="ARBA00022605"/>
    </source>
</evidence>
<dbReference type="InterPro" id="IPR010182">
    <property type="entry name" value="ArgE/DapE"/>
</dbReference>
<comment type="cofactor">
    <cofactor evidence="2">
        <name>Zn(2+)</name>
        <dbReference type="ChEBI" id="CHEBI:29105"/>
    </cofactor>
</comment>
<evidence type="ECO:0000256" key="9">
    <source>
        <dbReference type="ARBA" id="ARBA00022801"/>
    </source>
</evidence>
<evidence type="ECO:0000256" key="2">
    <source>
        <dbReference type="ARBA" id="ARBA00001947"/>
    </source>
</evidence>
<dbReference type="Gene3D" id="3.40.630.10">
    <property type="entry name" value="Zn peptidases"/>
    <property type="match status" value="1"/>
</dbReference>
<evidence type="ECO:0000256" key="8">
    <source>
        <dbReference type="ARBA" id="ARBA00022723"/>
    </source>
</evidence>
<evidence type="ECO:0000256" key="10">
    <source>
        <dbReference type="ARBA" id="ARBA00022833"/>
    </source>
</evidence>
<sequence>MRSGGFGLTDEEQQVVNLLKAMVQIPSVGAKEGQVADLIEAYLAPEWQAGLIRRKRITYAPGRDNLVLTVGDPKAKRWLGVDGHMDVVDAGDESKWEFPPFSAHIKDGRLYGRGATDMKSGLAAVIVALKKVAHTQLDHGIQLMATVGEEIDNYGARQLAAAGYGDRLAGLLVAEPGNSNVDAAERGIIDYTLTAHGKAAHSSRPDLGANAIHGLFAFANAALTATAPLQAKDDPILGHATHNIDMIRGGNQINSLPESAYLRGNIRTTMIADNDAFIQALKQAAKTAVPKGVHLSLSIDSVLGPAAASPDNALIETVQQARQHVGLDRGAVAYRTGITDAALFYHDGLDLAIYGPGNDTSHETNEYVTLQDVFDSVKVYKDVFMNY</sequence>
<dbReference type="GO" id="GO:0009014">
    <property type="term" value="F:succinyl-diaminopimelate desuccinylase activity"/>
    <property type="evidence" value="ECO:0007669"/>
    <property type="project" value="UniProtKB-EC"/>
</dbReference>
<evidence type="ECO:0000256" key="3">
    <source>
        <dbReference type="ARBA" id="ARBA00005130"/>
    </source>
</evidence>
<keyword evidence="11" id="KW-0220">Diaminopimelate biosynthesis</keyword>
<dbReference type="AlphaFoldDB" id="A0A4V1P340"/>
<dbReference type="SUPFAM" id="SSF53187">
    <property type="entry name" value="Zn-dependent exopeptidases"/>
    <property type="match status" value="1"/>
</dbReference>
<dbReference type="NCBIfam" id="TIGR01910">
    <property type="entry name" value="DapE-ArgE"/>
    <property type="match status" value="1"/>
</dbReference>
<dbReference type="CDD" id="cd08659">
    <property type="entry name" value="M20_ArgE_DapE-like"/>
    <property type="match status" value="1"/>
</dbReference>
<dbReference type="InterPro" id="IPR002933">
    <property type="entry name" value="Peptidase_M20"/>
</dbReference>
<dbReference type="InterPro" id="IPR001261">
    <property type="entry name" value="ArgE/DapE_CS"/>
</dbReference>
<keyword evidence="7" id="KW-0028">Amino-acid biosynthesis</keyword>
<dbReference type="GO" id="GO:0019877">
    <property type="term" value="P:diaminopimelate biosynthetic process"/>
    <property type="evidence" value="ECO:0007669"/>
    <property type="project" value="UniProtKB-KW"/>
</dbReference>
<dbReference type="InterPro" id="IPR050072">
    <property type="entry name" value="Peptidase_M20A"/>
</dbReference>
<dbReference type="InterPro" id="IPR036264">
    <property type="entry name" value="Bact_exopeptidase_dim_dom"/>
</dbReference>
<evidence type="ECO:0000256" key="11">
    <source>
        <dbReference type="ARBA" id="ARBA00022915"/>
    </source>
</evidence>
<evidence type="ECO:0000256" key="5">
    <source>
        <dbReference type="ARBA" id="ARBA00011921"/>
    </source>
</evidence>
<protein>
    <recommendedName>
        <fullName evidence="6">Probable succinyl-diaminopimelate desuccinylase</fullName>
        <ecNumber evidence="5">3.5.1.18</ecNumber>
    </recommendedName>
</protein>
<feature type="domain" description="Peptidase M20 dimerisation" evidence="15">
    <location>
        <begin position="184"/>
        <end position="292"/>
    </location>
</feature>
<keyword evidence="13" id="KW-0170">Cobalt</keyword>
<dbReference type="GO" id="GO:0009089">
    <property type="term" value="P:lysine biosynthetic process via diaminopimelate"/>
    <property type="evidence" value="ECO:0007669"/>
    <property type="project" value="UniProtKB-UniPathway"/>
</dbReference>
<evidence type="ECO:0000256" key="12">
    <source>
        <dbReference type="ARBA" id="ARBA00023154"/>
    </source>
</evidence>
<organism evidence="16 17">
    <name type="scientific">Lacticaseibacillus chiayiensis</name>
    <dbReference type="NCBI Taxonomy" id="2100821"/>
    <lineage>
        <taxon>Bacteria</taxon>
        <taxon>Bacillati</taxon>
        <taxon>Bacillota</taxon>
        <taxon>Bacilli</taxon>
        <taxon>Lactobacillales</taxon>
        <taxon>Lactobacillaceae</taxon>
        <taxon>Lacticaseibacillus</taxon>
    </lineage>
</organism>
<dbReference type="PANTHER" id="PTHR43808:SF8">
    <property type="entry name" value="PEPTIDASE M20 DIMERISATION DOMAIN-CONTAINING PROTEIN"/>
    <property type="match status" value="1"/>
</dbReference>
<keyword evidence="12" id="KW-0457">Lysine biosynthesis</keyword>
<gene>
    <name evidence="16" type="ORF">BVJ53_03125</name>
</gene>
<evidence type="ECO:0000256" key="6">
    <source>
        <dbReference type="ARBA" id="ARBA00016853"/>
    </source>
</evidence>
<dbReference type="Pfam" id="PF01546">
    <property type="entry name" value="Peptidase_M20"/>
    <property type="match status" value="1"/>
</dbReference>
<comment type="catalytic activity">
    <reaction evidence="14">
        <text>N-succinyl-(2S,6S)-2,6-diaminopimelate + H2O = (2S,6S)-2,6-diaminopimelate + succinate</text>
        <dbReference type="Rhea" id="RHEA:22608"/>
        <dbReference type="ChEBI" id="CHEBI:15377"/>
        <dbReference type="ChEBI" id="CHEBI:30031"/>
        <dbReference type="ChEBI" id="CHEBI:57609"/>
        <dbReference type="ChEBI" id="CHEBI:58087"/>
        <dbReference type="EC" id="3.5.1.18"/>
    </reaction>
</comment>
<dbReference type="EMBL" id="MSSM01000005">
    <property type="protein sequence ID" value="RXT29690.1"/>
    <property type="molecule type" value="Genomic_DNA"/>
</dbReference>
<dbReference type="Pfam" id="PF07687">
    <property type="entry name" value="M20_dimer"/>
    <property type="match status" value="1"/>
</dbReference>
<evidence type="ECO:0000256" key="1">
    <source>
        <dbReference type="ARBA" id="ARBA00001941"/>
    </source>
</evidence>
<keyword evidence="10" id="KW-0862">Zinc</keyword>
<evidence type="ECO:0000259" key="15">
    <source>
        <dbReference type="Pfam" id="PF07687"/>
    </source>
</evidence>
<proteinExistence type="inferred from homology"/>
<dbReference type="PROSITE" id="PS00758">
    <property type="entry name" value="ARGE_DAPE_CPG2_1"/>
    <property type="match status" value="1"/>
</dbReference>
<dbReference type="Gene3D" id="3.30.70.360">
    <property type="match status" value="1"/>
</dbReference>
<evidence type="ECO:0000256" key="13">
    <source>
        <dbReference type="ARBA" id="ARBA00023285"/>
    </source>
</evidence>
<name>A0A4V1P340_9LACO</name>
<dbReference type="PANTHER" id="PTHR43808">
    <property type="entry name" value="ACETYLORNITHINE DEACETYLASE"/>
    <property type="match status" value="1"/>
</dbReference>
<dbReference type="NCBIfam" id="NF006365">
    <property type="entry name" value="PRK08588.1"/>
    <property type="match status" value="1"/>
</dbReference>
<dbReference type="UniPathway" id="UPA00034">
    <property type="reaction ID" value="UER00021"/>
</dbReference>
<evidence type="ECO:0000256" key="14">
    <source>
        <dbReference type="ARBA" id="ARBA00051301"/>
    </source>
</evidence>
<evidence type="ECO:0000313" key="16">
    <source>
        <dbReference type="EMBL" id="RXT29690.1"/>
    </source>
</evidence>
<evidence type="ECO:0000256" key="4">
    <source>
        <dbReference type="ARBA" id="ARBA00006247"/>
    </source>
</evidence>
<comment type="cofactor">
    <cofactor evidence="1">
        <name>Co(2+)</name>
        <dbReference type="ChEBI" id="CHEBI:48828"/>
    </cofactor>
</comment>
<comment type="pathway">
    <text evidence="3">Amino-acid biosynthesis; L-lysine biosynthesis via DAP pathway; LL-2,6-diaminopimelate from (S)-tetrahydrodipicolinate (succinylase route): step 3/3.</text>
</comment>
<comment type="similarity">
    <text evidence="4">Belongs to the peptidase M20A family.</text>
</comment>
<keyword evidence="8" id="KW-0479">Metal-binding</keyword>
<accession>A0A4V1P340</accession>
<dbReference type="InterPro" id="IPR011650">
    <property type="entry name" value="Peptidase_M20_dimer"/>
</dbReference>